<dbReference type="GO" id="GO:0008081">
    <property type="term" value="F:phosphoric diester hydrolase activity"/>
    <property type="evidence" value="ECO:0007669"/>
    <property type="project" value="UniProtKB-ARBA"/>
</dbReference>
<dbReference type="Pfam" id="PF11849">
    <property type="entry name" value="DUF3369"/>
    <property type="match status" value="1"/>
</dbReference>
<keyword evidence="1" id="KW-0597">Phosphoprotein</keyword>
<dbReference type="InterPro" id="IPR037522">
    <property type="entry name" value="HD_GYP_dom"/>
</dbReference>
<dbReference type="SUPFAM" id="SSF52172">
    <property type="entry name" value="CheY-like"/>
    <property type="match status" value="1"/>
</dbReference>
<dbReference type="InterPro" id="IPR003607">
    <property type="entry name" value="HD/PDEase_dom"/>
</dbReference>
<dbReference type="InterPro" id="IPR001789">
    <property type="entry name" value="Sig_transdc_resp-reg_receiver"/>
</dbReference>
<evidence type="ECO:0000313" key="4">
    <source>
        <dbReference type="EMBL" id="RZQ53310.1"/>
    </source>
</evidence>
<evidence type="ECO:0000259" key="2">
    <source>
        <dbReference type="PROSITE" id="PS50110"/>
    </source>
</evidence>
<dbReference type="SMART" id="SM00471">
    <property type="entry name" value="HDc"/>
    <property type="match status" value="1"/>
</dbReference>
<feature type="modified residue" description="4-aspartylphosphate" evidence="1">
    <location>
        <position position="74"/>
    </location>
</feature>
<dbReference type="PANTHER" id="PTHR45228:SF9">
    <property type="entry name" value="3'3'-CGAMP-SPECIFIC PHOSPHODIESTERASE 2"/>
    <property type="match status" value="1"/>
</dbReference>
<dbReference type="RefSeq" id="WP_130255334.1">
    <property type="nucleotide sequence ID" value="NZ_PPSX01000030.1"/>
</dbReference>
<dbReference type="Proteomes" id="UP000291338">
    <property type="component" value="Unassembled WGS sequence"/>
</dbReference>
<dbReference type="InterPro" id="IPR011006">
    <property type="entry name" value="CheY-like_superfamily"/>
</dbReference>
<proteinExistence type="predicted"/>
<evidence type="ECO:0008006" key="6">
    <source>
        <dbReference type="Google" id="ProtNLM"/>
    </source>
</evidence>
<accession>A0A4Q7IN11</accession>
<sequence length="510" mass="57563">MGLFKKSSKPKEARKAAWKVLIVDDEPDVHAVTKLTLNRFEFDERGLEFISAYNGDEARKVLTEHNDIALVLLDVVMETDDAGLKVAEFIRKELNNHFIRIILRTGQPGQAPERTVITNYDINDYKDKTSLSSDKLFTVVYTGLRGFRDIQDIELARKKLENHREGLEKVIDSTASLFRIRSIQEFASGLLVQIAALLHADESATENKNNFAVRKIDGELQFLAGTGNYCPKEGNLVEPPENIQAMIENACTNRKSVIENDCFVGYFETINAGENLIYLEGINQVDELDKKLLELFSNNISVAFDNLELDKEVFETQSEIIETLGEVVESRSKEAANHVRRVAHLSRALALWIGLSEEQAQELYMASPMHDVGKVAIPDSVLLKPGKLTEEEFEIMKTHVNIGHDIFARSKRSTLKAAAIVAGEHHEKFNGEGYPNGLKGDEIHIYGRIVALVDVFDALSHSRCYKEAWDSQEVLRLLEEEKGQHFDPNLVDAFVQNMDEVIKIMDAYPD</sequence>
<evidence type="ECO:0000256" key="1">
    <source>
        <dbReference type="PROSITE-ProRule" id="PRU00169"/>
    </source>
</evidence>
<dbReference type="PANTHER" id="PTHR45228">
    <property type="entry name" value="CYCLIC DI-GMP PHOSPHODIESTERASE TM_0186-RELATED"/>
    <property type="match status" value="1"/>
</dbReference>
<dbReference type="SUPFAM" id="SSF109604">
    <property type="entry name" value="HD-domain/PDEase-like"/>
    <property type="match status" value="1"/>
</dbReference>
<dbReference type="PROSITE" id="PS50110">
    <property type="entry name" value="RESPONSE_REGULATORY"/>
    <property type="match status" value="1"/>
</dbReference>
<dbReference type="InterPro" id="IPR052020">
    <property type="entry name" value="Cyclic_di-GMP/3'3'-cGAMP_PDE"/>
</dbReference>
<dbReference type="Pfam" id="PF00072">
    <property type="entry name" value="Response_reg"/>
    <property type="match status" value="1"/>
</dbReference>
<feature type="domain" description="Response regulatory" evidence="2">
    <location>
        <begin position="19"/>
        <end position="143"/>
    </location>
</feature>
<protein>
    <recommendedName>
        <fullName evidence="6">Response regulator</fullName>
    </recommendedName>
</protein>
<dbReference type="EMBL" id="PPSX01000030">
    <property type="protein sequence ID" value="RZQ53310.1"/>
    <property type="molecule type" value="Genomic_DNA"/>
</dbReference>
<dbReference type="Gene3D" id="1.10.3210.10">
    <property type="entry name" value="Hypothetical protein af1432"/>
    <property type="match status" value="1"/>
</dbReference>
<dbReference type="Gene3D" id="3.40.50.2300">
    <property type="match status" value="1"/>
</dbReference>
<dbReference type="PROSITE" id="PS51832">
    <property type="entry name" value="HD_GYP"/>
    <property type="match status" value="1"/>
</dbReference>
<gene>
    <name evidence="4" type="ORF">C1E23_09530</name>
</gene>
<dbReference type="SMART" id="SM00448">
    <property type="entry name" value="REC"/>
    <property type="match status" value="1"/>
</dbReference>
<dbReference type="InterPro" id="IPR021800">
    <property type="entry name" value="DUF3369"/>
</dbReference>
<evidence type="ECO:0000259" key="3">
    <source>
        <dbReference type="PROSITE" id="PS51832"/>
    </source>
</evidence>
<name>A0A4Q7IN11_9GAMM</name>
<dbReference type="AlphaFoldDB" id="A0A4Q7IN11"/>
<feature type="domain" description="HD-GYP" evidence="3">
    <location>
        <begin position="313"/>
        <end position="510"/>
    </location>
</feature>
<reference evidence="4 5" key="1">
    <citation type="submission" date="2018-01" db="EMBL/GenBank/DDBJ databases">
        <title>Co-occurrence of chitin degradation, pigmentation and bioactivity in marine Pseudoalteromonas.</title>
        <authorList>
            <person name="Paulsen S."/>
            <person name="Gram L."/>
            <person name="Machado H."/>
        </authorList>
    </citation>
    <scope>NUCLEOTIDE SEQUENCE [LARGE SCALE GENOMIC DNA]</scope>
    <source>
        <strain evidence="4 5">S3898</strain>
    </source>
</reference>
<dbReference type="CDD" id="cd00077">
    <property type="entry name" value="HDc"/>
    <property type="match status" value="1"/>
</dbReference>
<comment type="caution">
    <text evidence="4">The sequence shown here is derived from an EMBL/GenBank/DDBJ whole genome shotgun (WGS) entry which is preliminary data.</text>
</comment>
<evidence type="ECO:0000313" key="5">
    <source>
        <dbReference type="Proteomes" id="UP000291338"/>
    </source>
</evidence>
<dbReference type="Pfam" id="PF13487">
    <property type="entry name" value="HD_5"/>
    <property type="match status" value="1"/>
</dbReference>
<dbReference type="GO" id="GO:0000160">
    <property type="term" value="P:phosphorelay signal transduction system"/>
    <property type="evidence" value="ECO:0007669"/>
    <property type="project" value="InterPro"/>
</dbReference>
<organism evidence="4 5">
    <name type="scientific">Pseudoalteromonas phenolica</name>
    <dbReference type="NCBI Taxonomy" id="161398"/>
    <lineage>
        <taxon>Bacteria</taxon>
        <taxon>Pseudomonadati</taxon>
        <taxon>Pseudomonadota</taxon>
        <taxon>Gammaproteobacteria</taxon>
        <taxon>Alteromonadales</taxon>
        <taxon>Pseudoalteromonadaceae</taxon>
        <taxon>Pseudoalteromonas</taxon>
    </lineage>
</organism>